<dbReference type="PATRIC" id="fig|279113.9.peg.4729"/>
<protein>
    <submittedName>
        <fullName evidence="2">Histidine phosphatase super family protein</fullName>
    </submittedName>
</protein>
<evidence type="ECO:0000313" key="3">
    <source>
        <dbReference type="Proteomes" id="UP000074561"/>
    </source>
</evidence>
<dbReference type="KEGG" id="cpra:CPter91_4769"/>
<dbReference type="PANTHER" id="PTHR20935">
    <property type="entry name" value="PHOSPHOGLYCERATE MUTASE-RELATED"/>
    <property type="match status" value="1"/>
</dbReference>
<dbReference type="Gene3D" id="3.40.50.1240">
    <property type="entry name" value="Phosphoglycerate mutase-like"/>
    <property type="match status" value="1"/>
</dbReference>
<dbReference type="InterPro" id="IPR029033">
    <property type="entry name" value="His_PPase_superfam"/>
</dbReference>
<dbReference type="EMBL" id="CP013234">
    <property type="protein sequence ID" value="AMP07064.1"/>
    <property type="molecule type" value="Genomic_DNA"/>
</dbReference>
<evidence type="ECO:0000313" key="2">
    <source>
        <dbReference type="EMBL" id="AMP07064.1"/>
    </source>
</evidence>
<dbReference type="Proteomes" id="UP000074561">
    <property type="component" value="Chromosome"/>
</dbReference>
<dbReference type="InterPro" id="IPR051021">
    <property type="entry name" value="Mito_Ser/Thr_phosphatase"/>
</dbReference>
<dbReference type="STRING" id="279113.CPter91_4769"/>
<dbReference type="SUPFAM" id="SSF53254">
    <property type="entry name" value="Phosphoglycerate mutase-like"/>
    <property type="match status" value="1"/>
</dbReference>
<gene>
    <name evidence="2" type="ORF">CPter91_4769</name>
</gene>
<accession>A0A127QAL3</accession>
<sequence length="235" mass="25749">MGAIYLVRHGQASFGAADYDQLSELGVRQATLLGQWLVQTGQDLSLLVTGSHRRHKQSSDACLAAWLPNGERAPQVLQDPGFDEFDHQQVLLRLMPEFADPAVLAAYLAQQENPARAFQKVFAKAVARWVSGQHDGDYSESWAVFKARCNAALARLLEAAGKGQSAWVFTSGGPVSAICQQLLAIPDRQIFELNWALVNTGVTKLLHSPGRVSLSYMNSYAHLESARDPGLVSYR</sequence>
<dbReference type="Pfam" id="PF00300">
    <property type="entry name" value="His_Phos_1"/>
    <property type="match status" value="1"/>
</dbReference>
<name>A0A127QAL3_9BURK</name>
<dbReference type="AlphaFoldDB" id="A0A127QAL3"/>
<dbReference type="SMART" id="SM00855">
    <property type="entry name" value="PGAM"/>
    <property type="match status" value="1"/>
</dbReference>
<dbReference type="InterPro" id="IPR013078">
    <property type="entry name" value="His_Pase_superF_clade-1"/>
</dbReference>
<dbReference type="GO" id="GO:0016787">
    <property type="term" value="F:hydrolase activity"/>
    <property type="evidence" value="ECO:0007669"/>
    <property type="project" value="UniProtKB-KW"/>
</dbReference>
<dbReference type="OrthoDB" id="280692at2"/>
<reference evidence="2 3" key="1">
    <citation type="submission" date="2015-11" db="EMBL/GenBank/DDBJ databases">
        <title>Exploring the genomic traits of fungus-feeding bacterial genus Collimonas.</title>
        <authorList>
            <person name="Song C."/>
            <person name="Schmidt R."/>
            <person name="de Jager V."/>
            <person name="Krzyzanowska D."/>
            <person name="Jongedijk E."/>
            <person name="Cankar K."/>
            <person name="Beekwilder J."/>
            <person name="van Veen A."/>
            <person name="de Boer W."/>
            <person name="van Veen J.A."/>
            <person name="Garbeva P."/>
        </authorList>
    </citation>
    <scope>NUCLEOTIDE SEQUENCE [LARGE SCALE GENOMIC DNA]</scope>
    <source>
        <strain evidence="2 3">Ter91</strain>
    </source>
</reference>
<proteinExistence type="predicted"/>
<evidence type="ECO:0000256" key="1">
    <source>
        <dbReference type="ARBA" id="ARBA00022801"/>
    </source>
</evidence>
<dbReference type="PANTHER" id="PTHR20935:SF0">
    <property type="entry name" value="SERINE_THREONINE-PROTEIN PHOSPHATASE PGAM5, MITOCHONDRIAL"/>
    <property type="match status" value="1"/>
</dbReference>
<dbReference type="CDD" id="cd07067">
    <property type="entry name" value="HP_PGM_like"/>
    <property type="match status" value="1"/>
</dbReference>
<dbReference type="RefSeq" id="WP_061944147.1">
    <property type="nucleotide sequence ID" value="NZ_CP013234.1"/>
</dbReference>
<keyword evidence="1" id="KW-0378">Hydrolase</keyword>
<organism evidence="2 3">
    <name type="scientific">Collimonas pratensis</name>
    <dbReference type="NCBI Taxonomy" id="279113"/>
    <lineage>
        <taxon>Bacteria</taxon>
        <taxon>Pseudomonadati</taxon>
        <taxon>Pseudomonadota</taxon>
        <taxon>Betaproteobacteria</taxon>
        <taxon>Burkholderiales</taxon>
        <taxon>Oxalobacteraceae</taxon>
        <taxon>Collimonas</taxon>
    </lineage>
</organism>